<dbReference type="GeneID" id="43598251"/>
<dbReference type="SUPFAM" id="SSF118116">
    <property type="entry name" value="DNA mismatch repair protein MutL"/>
    <property type="match status" value="2"/>
</dbReference>
<dbReference type="GO" id="GO:0016887">
    <property type="term" value="F:ATP hydrolysis activity"/>
    <property type="evidence" value="ECO:0007669"/>
    <property type="project" value="InterPro"/>
</dbReference>
<reference evidence="4 5" key="1">
    <citation type="journal article" date="2018" name="IMA Fungus">
        <title>IMA Genome-F 9: Draft genome sequence of Annulohypoxylon stygium, Aspergillus mulundensis, Berkeleyomyces basicola (syn. Thielaviopsis basicola), Ceratocystis smalleyi, two Cercospora beticola strains, Coleophoma cylindrospora, Fusarium fracticaudum, Phialophora cf. hyalina, and Morchella septimelata.</title>
        <authorList>
            <person name="Wingfield B.D."/>
            <person name="Bills G.F."/>
            <person name="Dong Y."/>
            <person name="Huang W."/>
            <person name="Nel W.J."/>
            <person name="Swalarsk-Parry B.S."/>
            <person name="Vaghefi N."/>
            <person name="Wilken P.M."/>
            <person name="An Z."/>
            <person name="de Beer Z.W."/>
            <person name="De Vos L."/>
            <person name="Chen L."/>
            <person name="Duong T.A."/>
            <person name="Gao Y."/>
            <person name="Hammerbacher A."/>
            <person name="Kikkert J.R."/>
            <person name="Li Y."/>
            <person name="Li H."/>
            <person name="Li K."/>
            <person name="Li Q."/>
            <person name="Liu X."/>
            <person name="Ma X."/>
            <person name="Naidoo K."/>
            <person name="Pethybridge S.J."/>
            <person name="Sun J."/>
            <person name="Steenkamp E.T."/>
            <person name="van der Nest M.A."/>
            <person name="van Wyk S."/>
            <person name="Wingfield M.J."/>
            <person name="Xiong C."/>
            <person name="Yue Q."/>
            <person name="Zhang X."/>
        </authorList>
    </citation>
    <scope>NUCLEOTIDE SEQUENCE [LARGE SCALE GENOMIC DNA]</scope>
    <source>
        <strain evidence="4 5">BP 5553</strain>
    </source>
</reference>
<dbReference type="OrthoDB" id="429932at2759"/>
<accession>A0A370TR24</accession>
<feature type="region of interest" description="Disordered" evidence="2">
    <location>
        <begin position="432"/>
        <end position="473"/>
    </location>
</feature>
<dbReference type="InterPro" id="IPR042120">
    <property type="entry name" value="MutL_C_dimsub"/>
</dbReference>
<dbReference type="SUPFAM" id="SSF55874">
    <property type="entry name" value="ATPase domain of HSP90 chaperone/DNA topoisomerase II/histidine kinase"/>
    <property type="match status" value="1"/>
</dbReference>
<feature type="region of interest" description="Disordered" evidence="2">
    <location>
        <begin position="501"/>
        <end position="532"/>
    </location>
</feature>
<dbReference type="GO" id="GO:0006298">
    <property type="term" value="P:mismatch repair"/>
    <property type="evidence" value="ECO:0007669"/>
    <property type="project" value="InterPro"/>
</dbReference>
<dbReference type="GO" id="GO:0005524">
    <property type="term" value="F:ATP binding"/>
    <property type="evidence" value="ECO:0007669"/>
    <property type="project" value="InterPro"/>
</dbReference>
<name>A0A370TR24_9HELO</name>
<dbReference type="GO" id="GO:0140664">
    <property type="term" value="F:ATP-dependent DNA damage sensor activity"/>
    <property type="evidence" value="ECO:0007669"/>
    <property type="project" value="InterPro"/>
</dbReference>
<dbReference type="InterPro" id="IPR036890">
    <property type="entry name" value="HATPase_C_sf"/>
</dbReference>
<protein>
    <recommendedName>
        <fullName evidence="3">MutL C-terminal dimerisation domain-containing protein</fullName>
    </recommendedName>
</protein>
<dbReference type="EMBL" id="NPIC01000003">
    <property type="protein sequence ID" value="RDL37969.1"/>
    <property type="molecule type" value="Genomic_DNA"/>
</dbReference>
<evidence type="ECO:0000256" key="2">
    <source>
        <dbReference type="SAM" id="MobiDB-lite"/>
    </source>
</evidence>
<evidence type="ECO:0000313" key="5">
    <source>
        <dbReference type="Proteomes" id="UP000254866"/>
    </source>
</evidence>
<dbReference type="InterPro" id="IPR037198">
    <property type="entry name" value="MutL_C_sf"/>
</dbReference>
<evidence type="ECO:0000313" key="4">
    <source>
        <dbReference type="EMBL" id="RDL37969.1"/>
    </source>
</evidence>
<organism evidence="4 5">
    <name type="scientific">Venustampulla echinocandica</name>
    <dbReference type="NCBI Taxonomy" id="2656787"/>
    <lineage>
        <taxon>Eukaryota</taxon>
        <taxon>Fungi</taxon>
        <taxon>Dikarya</taxon>
        <taxon>Ascomycota</taxon>
        <taxon>Pezizomycotina</taxon>
        <taxon>Leotiomycetes</taxon>
        <taxon>Helotiales</taxon>
        <taxon>Pleuroascaceae</taxon>
        <taxon>Venustampulla</taxon>
    </lineage>
</organism>
<dbReference type="Proteomes" id="UP000254866">
    <property type="component" value="Unassembled WGS sequence"/>
</dbReference>
<comment type="similarity">
    <text evidence="1">Belongs to the DNA mismatch repair MutL/HexB family.</text>
</comment>
<dbReference type="STRING" id="2656787.A0A370TR24"/>
<dbReference type="Gene3D" id="3.30.565.10">
    <property type="entry name" value="Histidine kinase-like ATPase, C-terminal domain"/>
    <property type="match status" value="1"/>
</dbReference>
<dbReference type="InterPro" id="IPR038973">
    <property type="entry name" value="MutL/Mlh/Pms-like"/>
</dbReference>
<dbReference type="RefSeq" id="XP_031870625.1">
    <property type="nucleotide sequence ID" value="XM_032014025.1"/>
</dbReference>
<comment type="caution">
    <text evidence="4">The sequence shown here is derived from an EMBL/GenBank/DDBJ whole genome shotgun (WGS) entry which is preliminary data.</text>
</comment>
<evidence type="ECO:0000256" key="1">
    <source>
        <dbReference type="ARBA" id="ARBA00006082"/>
    </source>
</evidence>
<keyword evidence="5" id="KW-1185">Reference proteome</keyword>
<feature type="domain" description="MutL C-terminal dimerisation" evidence="3">
    <location>
        <begin position="736"/>
        <end position="948"/>
    </location>
</feature>
<dbReference type="Gene3D" id="3.30.1540.20">
    <property type="entry name" value="MutL, C-terminal domain, dimerisation subdomain"/>
    <property type="match status" value="1"/>
</dbReference>
<evidence type="ECO:0000259" key="3">
    <source>
        <dbReference type="SMART" id="SM00853"/>
    </source>
</evidence>
<dbReference type="GO" id="GO:0032300">
    <property type="term" value="C:mismatch repair complex"/>
    <property type="evidence" value="ECO:0007669"/>
    <property type="project" value="InterPro"/>
</dbReference>
<dbReference type="SMART" id="SM00853">
    <property type="entry name" value="MutL_C"/>
    <property type="match status" value="1"/>
</dbReference>
<dbReference type="InterPro" id="IPR014790">
    <property type="entry name" value="MutL_C"/>
</dbReference>
<sequence>MSIQPLPPNVISQIKSATTITSLNGVVCELMKNSLDAGSTKIDIAVDYARGACDVEDDGLGILPSEFRESGGLGKLYHTSKLGDESQLHGCRGTFLVSLSAMALVSITSHHHFHHSHNTLSMHKSEVIARQTPAPAHQNLPYPAHGTRVTVCDLFGNMPVRVKQRAIAAEKFRGNNKDWDSLKWNVVMLLLSWPSNVALTIREVGTLQKMNIRLPSAEAQSRPGALGGISISKVCTILSQASFITPDERPSWVRIAACTDEIQVEGAISLSPSPTKNVQFISLGIQPLLTGNGPTIVHDDINRLFMNSAFGSEEDFYTLDDAERIKRAKDGRYRSDGYTNRELKGSKKGVDRWPKFYINIRMMQHRPHEVDDILDNQGTALRSVMELLQVMILEFLNRNLFRPKVGQGHQPRLGSEDFLNKSFENTFKLAKEQDGCPSDSIGRPLPSSSVQAPTEEKLASRKKGPSAILHPKHDPLGVQVKLPIIRRSSFQLASGFDSWPHIKQGVTHPQTQTPDHKSNPVPIPASERPKNADNASLISTASRSAGKAQAPPALLSSSGKITRRPFAEVEIYTAPIQKVLSNSLPQNETSIPEATNDDVLVEWMNPITKVRSFINQRTGHTVVKNTKNVKSGSTHPTVSQGPAFCRANLKRGLTAISGETSPWVSNILRNWDNPVFAPAEALIPQVNLNGLVDATQDILHGRRHHCSQIELDRAFKDFSCSISACISKDALSSAKIISQVDKKFILVKLHAADIPVGQDKRLGQDSMLVIIDQHAADERVRIEGLMEELCTPSDSSSASTSGSDVLTTALEKPLEFEISPQEVQLLRLHRSHFSHWGILYNLPDDEWASNQNERGKSTRKVLVWSLPPGIAARCKTDPRVLFELIRAEAWICAENGTASNSPATSVVSNDTLDSTRAWIHRIHNCPQGIIDMLNSRACRSSIMFNDELSREQCEELVRRLADCMFPFQCAHGRPSLVPLVDLGILITHVELPGIGLEEPCDRGRSFGSAFTDWKKNLGSDSSDDDG</sequence>
<dbReference type="PANTHER" id="PTHR10073">
    <property type="entry name" value="DNA MISMATCH REPAIR PROTEIN MLH, PMS, MUTL"/>
    <property type="match status" value="1"/>
</dbReference>
<dbReference type="PANTHER" id="PTHR10073:SF47">
    <property type="entry name" value="DNA MISMATCH REPAIR PROTEIN MLH3"/>
    <property type="match status" value="1"/>
</dbReference>
<dbReference type="Pfam" id="PF13589">
    <property type="entry name" value="HATPase_c_3"/>
    <property type="match status" value="1"/>
</dbReference>
<gene>
    <name evidence="4" type="ORF">BP5553_05402</name>
</gene>
<proteinExistence type="inferred from homology"/>
<dbReference type="AlphaFoldDB" id="A0A370TR24"/>